<accession>A0A5J4VXN2</accession>
<dbReference type="InterPro" id="IPR050180">
    <property type="entry name" value="RNR_Ribonuclease"/>
</dbReference>
<keyword evidence="4" id="KW-0378">Hydrolase</keyword>
<evidence type="ECO:0000259" key="3">
    <source>
        <dbReference type="SMART" id="SM00955"/>
    </source>
</evidence>
<dbReference type="InterPro" id="IPR041505">
    <property type="entry name" value="Dis3_CSD2"/>
</dbReference>
<dbReference type="SUPFAM" id="SSF50249">
    <property type="entry name" value="Nucleic acid-binding proteins"/>
    <property type="match status" value="2"/>
</dbReference>
<dbReference type="InterPro" id="IPR001900">
    <property type="entry name" value="RNase_II/R"/>
</dbReference>
<dbReference type="GO" id="GO:0000175">
    <property type="term" value="F:3'-5'-RNA exonuclease activity"/>
    <property type="evidence" value="ECO:0007669"/>
    <property type="project" value="TreeGrafter"/>
</dbReference>
<evidence type="ECO:0000256" key="2">
    <source>
        <dbReference type="SAM" id="MobiDB-lite"/>
    </source>
</evidence>
<reference evidence="4 5" key="1">
    <citation type="submission" date="2019-03" db="EMBL/GenBank/DDBJ databases">
        <title>Single cell metagenomics reveals metabolic interactions within the superorganism composed of flagellate Streblomastix strix and complex community of Bacteroidetes bacteria on its surface.</title>
        <authorList>
            <person name="Treitli S.C."/>
            <person name="Kolisko M."/>
            <person name="Husnik F."/>
            <person name="Keeling P."/>
            <person name="Hampl V."/>
        </authorList>
    </citation>
    <scope>NUCLEOTIDE SEQUENCE [LARGE SCALE GENOMIC DNA]</scope>
    <source>
        <strain evidence="4">ST1C</strain>
    </source>
</reference>
<dbReference type="Pfam" id="PF00773">
    <property type="entry name" value="RNB"/>
    <property type="match status" value="1"/>
</dbReference>
<sequence>MARTQPVPIIIHGLDNLNRSLDGDLVAVQLFKRGDGFKRWGRPSQRIARRGYEIVDQDEEQEGDDNNYENIDELQSQDQTDNENDIELELGELIQRITKIYSGTLDIPNFIDQSLQPQVFLLRPVNMKIPMIAVSCSFPEKLRNKRLAVMIDGWNIDSKYPHGHIVRIWGEVGEIEAENEVILSEHDVPHDEFTQAQLDCVPNSDGLEEYKSRIHGNEQKKDSIGDVYLKEGSVAMMKDIENDDKTEIIQENQNIIMQQETENLHSNTQSSQFSYSIKPSFQFSEEEIGNSRWDLTDRPICSIDPNGCKDIDDAIHACIISRSNTPSFYSLNTLNYIQKSLALLFIISPHNLTSDLIDNSTAFQFSENEEAYLELGVHIADVAHFVMQGSELDKEAAHRSTTTYLVGKRYDMLPKRLTEELCSLRACEFHCAFSVLWKVSLQTGQIIAARYNKSIIHSQASLTYAAAQTLINEADQHITQIHLPSTQLIEKQSGFKSQLEYKPSSINDVQGKPIQTPSQSLLASLVLCRDFARQLKLLRFEQGALSLSSPALRFEHDDETHDPISVREYEYIETNSTVEEFMLLANIWVARRIYDFFPSFALLRRHPPPQQQGFDWLNQACIAAGVALDPSSNKTLNNSLQNAEKVQLAKQSPFFTTQLKMFATRAMSLALYCSAGDFEFPDFYHYGLAADVYTHFTSPIRRYSDLVVHRLLAATLAPSGQNYISQTNSSSQQTLSNPFLLEREEGEEISYDQQSVARICTNLNHRYKNAKDAGRDSAIQNTLKFIYLEVLSFNGPSQSIQFNELNEEVDEDGYSEEVDEDGYSEEVDEDGYSEEVDEDGYSEEVDEDGYSEEVDED</sequence>
<dbReference type="PANTHER" id="PTHR23355:SF9">
    <property type="entry name" value="DIS3-LIKE EXONUCLEASE 2"/>
    <property type="match status" value="1"/>
</dbReference>
<dbReference type="SMART" id="SM00955">
    <property type="entry name" value="RNB"/>
    <property type="match status" value="1"/>
</dbReference>
<dbReference type="PANTHER" id="PTHR23355">
    <property type="entry name" value="RIBONUCLEASE"/>
    <property type="match status" value="1"/>
</dbReference>
<evidence type="ECO:0000256" key="1">
    <source>
        <dbReference type="RuleBase" id="RU003901"/>
    </source>
</evidence>
<dbReference type="InterPro" id="IPR012340">
    <property type="entry name" value="NA-bd_OB-fold"/>
</dbReference>
<evidence type="ECO:0000313" key="5">
    <source>
        <dbReference type="Proteomes" id="UP000324800"/>
    </source>
</evidence>
<dbReference type="Pfam" id="PF17849">
    <property type="entry name" value="OB_Dis3"/>
    <property type="match status" value="1"/>
</dbReference>
<dbReference type="Proteomes" id="UP000324800">
    <property type="component" value="Unassembled WGS sequence"/>
</dbReference>
<gene>
    <name evidence="4" type="ORF">EZS28_017075</name>
</gene>
<dbReference type="OrthoDB" id="372421at2759"/>
<proteinExistence type="inferred from homology"/>
<name>A0A5J4VXN2_9EUKA</name>
<dbReference type="GO" id="GO:0006402">
    <property type="term" value="P:mRNA catabolic process"/>
    <property type="evidence" value="ECO:0007669"/>
    <property type="project" value="TreeGrafter"/>
</dbReference>
<dbReference type="EMBL" id="SNRW01004393">
    <property type="protein sequence ID" value="KAA6387397.1"/>
    <property type="molecule type" value="Genomic_DNA"/>
</dbReference>
<feature type="non-terminal residue" evidence="4">
    <location>
        <position position="857"/>
    </location>
</feature>
<protein>
    <submittedName>
        <fullName evidence="4">Putative Exosome complex exonuclease RRP44</fullName>
    </submittedName>
</protein>
<feature type="region of interest" description="Disordered" evidence="2">
    <location>
        <begin position="808"/>
        <end position="857"/>
    </location>
</feature>
<feature type="domain" description="RNB" evidence="3">
    <location>
        <begin position="292"/>
        <end position="718"/>
    </location>
</feature>
<keyword evidence="4" id="KW-0269">Exonuclease</keyword>
<comment type="similarity">
    <text evidence="1">Belongs to the RNR ribonuclease family.</text>
</comment>
<dbReference type="AlphaFoldDB" id="A0A5J4VXN2"/>
<evidence type="ECO:0000313" key="4">
    <source>
        <dbReference type="EMBL" id="KAA6387397.1"/>
    </source>
</evidence>
<dbReference type="InterPro" id="IPR022966">
    <property type="entry name" value="RNase_II/R_CS"/>
</dbReference>
<dbReference type="Gene3D" id="2.40.50.700">
    <property type="match status" value="1"/>
</dbReference>
<keyword evidence="4" id="KW-0540">Nuclease</keyword>
<dbReference type="PROSITE" id="PS01175">
    <property type="entry name" value="RIBONUCLEASE_II"/>
    <property type="match status" value="1"/>
</dbReference>
<organism evidence="4 5">
    <name type="scientific">Streblomastix strix</name>
    <dbReference type="NCBI Taxonomy" id="222440"/>
    <lineage>
        <taxon>Eukaryota</taxon>
        <taxon>Metamonada</taxon>
        <taxon>Preaxostyla</taxon>
        <taxon>Oxymonadida</taxon>
        <taxon>Streblomastigidae</taxon>
        <taxon>Streblomastix</taxon>
    </lineage>
</organism>
<dbReference type="GO" id="GO:0003723">
    <property type="term" value="F:RNA binding"/>
    <property type="evidence" value="ECO:0007669"/>
    <property type="project" value="InterPro"/>
</dbReference>
<comment type="caution">
    <text evidence="4">The sequence shown here is derived from an EMBL/GenBank/DDBJ whole genome shotgun (WGS) entry which is preliminary data.</text>
</comment>